<evidence type="ECO:0000256" key="4">
    <source>
        <dbReference type="ARBA" id="ARBA00022729"/>
    </source>
</evidence>
<keyword evidence="3" id="KW-0309">Germination</keyword>
<dbReference type="Pfam" id="PF25198">
    <property type="entry name" value="Spore_GerAC_N"/>
    <property type="match status" value="1"/>
</dbReference>
<dbReference type="InterPro" id="IPR008844">
    <property type="entry name" value="Spore_GerAC-like"/>
</dbReference>
<evidence type="ECO:0000313" key="10">
    <source>
        <dbReference type="EMBL" id="EIW19656.1"/>
    </source>
</evidence>
<comment type="similarity">
    <text evidence="2">Belongs to the GerABKC lipoprotein family.</text>
</comment>
<dbReference type="NCBIfam" id="TIGR02887">
    <property type="entry name" value="spore_ger_x_C"/>
    <property type="match status" value="1"/>
</dbReference>
<dbReference type="RefSeq" id="WP_007932302.1">
    <property type="nucleotide sequence ID" value="NZ_AKVJ01000016.1"/>
</dbReference>
<dbReference type="OrthoDB" id="9816067at2"/>
<comment type="caution">
    <text evidence="10">The sequence shown here is derived from an EMBL/GenBank/DDBJ whole genome shotgun (WGS) entry which is preliminary data.</text>
</comment>
<protein>
    <submittedName>
        <fullName evidence="10">Germination protein, Ger(X)C family</fullName>
    </submittedName>
</protein>
<feature type="domain" description="Spore germination protein N-terminal" evidence="9">
    <location>
        <begin position="35"/>
        <end position="233"/>
    </location>
</feature>
<name>I9LH03_9FIRM</name>
<keyword evidence="5" id="KW-0472">Membrane</keyword>
<keyword evidence="11" id="KW-1185">Reference proteome</keyword>
<sequence length="413" mass="46940">MLTDMMGLIGNRTFKRWIGCILTLVISVCISGCWDRRELQERHFVLAVAIDKADEGLDSEIGKDVARVEDFVQPHGSKRYRLSFQILQLTPSNSSEGPGRGKTSTSVISTTGESMLEMIWDLQGQSNKELWFDHVQAIIISDAAVRQGGLRPMLDFYHRNEEMRWLTKVVITDGEARKILEYKPPSGEASGMFIANSLRMYGKSPHVPGWHTDLGDISTSKDNRRRVLIPRIELAEDVVKLGGMAIFKDENFVDYVDEYATQGGKLMGGVEKSAIVTFECPEHPGRLMIFELFSHITKMKPHIEGDTIYYTLDIAMRGNMGEMQCRLQHDTIENQEIHKLEQLIADAVKKNILYSFHIFQDLKVDASFFGQKLEAYEPQMWGRVKDHWDEEVFPNISLIVSVDVVIDNVGAHQ</sequence>
<dbReference type="Pfam" id="PF05504">
    <property type="entry name" value="Spore_GerAC"/>
    <property type="match status" value="1"/>
</dbReference>
<keyword evidence="7" id="KW-0449">Lipoprotein</keyword>
<dbReference type="GO" id="GO:0016020">
    <property type="term" value="C:membrane"/>
    <property type="evidence" value="ECO:0007669"/>
    <property type="project" value="UniProtKB-SubCell"/>
</dbReference>
<accession>I9LH03</accession>
<reference evidence="10 11" key="1">
    <citation type="journal article" date="2012" name="J. Bacteriol.">
        <title>Draft Genome Sequences for Two Metal-Reducing Pelosinus fermentans Strains Isolated from a Cr(VI)-Contaminated Site and for Type Strain R7.</title>
        <authorList>
            <person name="Brown S.D."/>
            <person name="Podar M."/>
            <person name="Klingeman D.M."/>
            <person name="Johnson C.M."/>
            <person name="Yang Z.K."/>
            <person name="Utturkar S.M."/>
            <person name="Land M.L."/>
            <person name="Mosher J.J."/>
            <person name="Hurt R.A.Jr."/>
            <person name="Phelps T.J."/>
            <person name="Palumbo A.V."/>
            <person name="Arkin A.P."/>
            <person name="Hazen T.C."/>
            <person name="Elias D.A."/>
        </authorList>
    </citation>
    <scope>NUCLEOTIDE SEQUENCE [LARGE SCALE GENOMIC DNA]</scope>
    <source>
        <strain evidence="10 11">B4</strain>
    </source>
</reference>
<evidence type="ECO:0000256" key="3">
    <source>
        <dbReference type="ARBA" id="ARBA00022544"/>
    </source>
</evidence>
<dbReference type="Gene3D" id="3.30.300.210">
    <property type="entry name" value="Nutrient germinant receptor protein C, domain 3"/>
    <property type="match status" value="1"/>
</dbReference>
<dbReference type="PATRIC" id="fig|1149862.3.peg.1217"/>
<comment type="subcellular location">
    <subcellularLocation>
        <location evidence="1">Membrane</location>
        <topology evidence="1">Lipid-anchor</topology>
    </subcellularLocation>
</comment>
<evidence type="ECO:0000259" key="8">
    <source>
        <dbReference type="Pfam" id="PF05504"/>
    </source>
</evidence>
<dbReference type="InterPro" id="IPR038501">
    <property type="entry name" value="Spore_GerAC_C_sf"/>
</dbReference>
<evidence type="ECO:0000256" key="1">
    <source>
        <dbReference type="ARBA" id="ARBA00004635"/>
    </source>
</evidence>
<evidence type="ECO:0000313" key="11">
    <source>
        <dbReference type="Proteomes" id="UP000004324"/>
    </source>
</evidence>
<organism evidence="10 11">
    <name type="scientific">Pelosinus fermentans B4</name>
    <dbReference type="NCBI Taxonomy" id="1149862"/>
    <lineage>
        <taxon>Bacteria</taxon>
        <taxon>Bacillati</taxon>
        <taxon>Bacillota</taxon>
        <taxon>Negativicutes</taxon>
        <taxon>Selenomonadales</taxon>
        <taxon>Sporomusaceae</taxon>
        <taxon>Pelosinus</taxon>
    </lineage>
</organism>
<keyword evidence="6" id="KW-0564">Palmitate</keyword>
<evidence type="ECO:0000256" key="6">
    <source>
        <dbReference type="ARBA" id="ARBA00023139"/>
    </source>
</evidence>
<keyword evidence="4" id="KW-0732">Signal</keyword>
<feature type="domain" description="Spore germination GerAC-like C-terminal" evidence="8">
    <location>
        <begin position="243"/>
        <end position="410"/>
    </location>
</feature>
<dbReference type="PANTHER" id="PTHR35789">
    <property type="entry name" value="SPORE GERMINATION PROTEIN B3"/>
    <property type="match status" value="1"/>
</dbReference>
<evidence type="ECO:0000259" key="9">
    <source>
        <dbReference type="Pfam" id="PF25198"/>
    </source>
</evidence>
<dbReference type="GO" id="GO:0009847">
    <property type="term" value="P:spore germination"/>
    <property type="evidence" value="ECO:0007669"/>
    <property type="project" value="InterPro"/>
</dbReference>
<evidence type="ECO:0000256" key="7">
    <source>
        <dbReference type="ARBA" id="ARBA00023288"/>
    </source>
</evidence>
<dbReference type="Proteomes" id="UP000004324">
    <property type="component" value="Unassembled WGS sequence"/>
</dbReference>
<dbReference type="InterPro" id="IPR057336">
    <property type="entry name" value="GerAC_N"/>
</dbReference>
<dbReference type="InterPro" id="IPR046953">
    <property type="entry name" value="Spore_GerAC-like_C"/>
</dbReference>
<dbReference type="EMBL" id="AKVJ01000016">
    <property type="protein sequence ID" value="EIW19656.1"/>
    <property type="molecule type" value="Genomic_DNA"/>
</dbReference>
<gene>
    <name evidence="10" type="ORF">FB4_2668</name>
</gene>
<dbReference type="PANTHER" id="PTHR35789:SF1">
    <property type="entry name" value="SPORE GERMINATION PROTEIN B3"/>
    <property type="match status" value="1"/>
</dbReference>
<dbReference type="AlphaFoldDB" id="I9LH03"/>
<evidence type="ECO:0000256" key="2">
    <source>
        <dbReference type="ARBA" id="ARBA00007886"/>
    </source>
</evidence>
<evidence type="ECO:0000256" key="5">
    <source>
        <dbReference type="ARBA" id="ARBA00023136"/>
    </source>
</evidence>
<proteinExistence type="inferred from homology"/>